<accession>A0A927NB26</accession>
<dbReference type="Gene3D" id="3.40.50.720">
    <property type="entry name" value="NAD(P)-binding Rossmann-like Domain"/>
    <property type="match status" value="1"/>
</dbReference>
<dbReference type="RefSeq" id="WP_192755323.1">
    <property type="nucleotide sequence ID" value="NZ_BAABJL010000005.1"/>
</dbReference>
<dbReference type="Pfam" id="PF00106">
    <property type="entry name" value="adh_short"/>
    <property type="match status" value="1"/>
</dbReference>
<dbReference type="GO" id="GO:0016491">
    <property type="term" value="F:oxidoreductase activity"/>
    <property type="evidence" value="ECO:0007669"/>
    <property type="project" value="UniProtKB-KW"/>
</dbReference>
<comment type="pathway">
    <text evidence="1">Lipid metabolism; fatty acid biosynthesis.</text>
</comment>
<evidence type="ECO:0000256" key="9">
    <source>
        <dbReference type="RuleBase" id="RU000363"/>
    </source>
</evidence>
<gene>
    <name evidence="10" type="ORF">HEB94_009085</name>
</gene>
<organism evidence="10 11">
    <name type="scientific">Actinopolymorpha pittospori</name>
    <dbReference type="NCBI Taxonomy" id="648752"/>
    <lineage>
        <taxon>Bacteria</taxon>
        <taxon>Bacillati</taxon>
        <taxon>Actinomycetota</taxon>
        <taxon>Actinomycetes</taxon>
        <taxon>Propionibacteriales</taxon>
        <taxon>Actinopolymorphaceae</taxon>
        <taxon>Actinopolymorpha</taxon>
    </lineage>
</organism>
<keyword evidence="7" id="KW-0443">Lipid metabolism</keyword>
<dbReference type="PANTHER" id="PTHR43086">
    <property type="entry name" value="VERY-LONG-CHAIN 3-OXOOACYL-COA REDUCTASE"/>
    <property type="match status" value="1"/>
</dbReference>
<dbReference type="SUPFAM" id="SSF51735">
    <property type="entry name" value="NAD(P)-binding Rossmann-fold domains"/>
    <property type="match status" value="1"/>
</dbReference>
<comment type="similarity">
    <text evidence="2 9">Belongs to the short-chain dehydrogenases/reductases (SDR) family.</text>
</comment>
<dbReference type="Proteomes" id="UP000638648">
    <property type="component" value="Unassembled WGS sequence"/>
</dbReference>
<keyword evidence="4" id="KW-0276">Fatty acid metabolism</keyword>
<dbReference type="InterPro" id="IPR020904">
    <property type="entry name" value="Sc_DH/Rdtase_CS"/>
</dbReference>
<sequence>MSEATTTGLAVISGASGGLGEPYADQLARRGHDLLLVGRRQDRLDTLAARVAKETGVNAEVLVADLTVESDLRALEERLRTDQRIEVLVNNAGVGGLTPLVKADLAEVTTLLQLNVTALTRLTGAVLGSLVERGTGTIINPSSALAVNLLPSGSAYSGTKSYVLTFTQGLHQEVAGTGVRVQAVMFGAVRTAIWDGSWVPLSSLPEEIVMEPAEAVEAALAGLDAGELVTVPSLPDVADWDAFEAARLKLAENVSRRHAAERFAVAGRG</sequence>
<dbReference type="PIRSF" id="PIRSF000126">
    <property type="entry name" value="11-beta-HSD1"/>
    <property type="match status" value="1"/>
</dbReference>
<evidence type="ECO:0000256" key="1">
    <source>
        <dbReference type="ARBA" id="ARBA00005194"/>
    </source>
</evidence>
<evidence type="ECO:0000256" key="4">
    <source>
        <dbReference type="ARBA" id="ARBA00022832"/>
    </source>
</evidence>
<keyword evidence="6" id="KW-0560">Oxidoreductase</keyword>
<evidence type="ECO:0000256" key="6">
    <source>
        <dbReference type="ARBA" id="ARBA00023002"/>
    </source>
</evidence>
<evidence type="ECO:0000313" key="11">
    <source>
        <dbReference type="Proteomes" id="UP000638648"/>
    </source>
</evidence>
<protein>
    <submittedName>
        <fullName evidence="10">Short-subunit dehydrogenase</fullName>
    </submittedName>
</protein>
<dbReference type="InterPro" id="IPR002347">
    <property type="entry name" value="SDR_fam"/>
</dbReference>
<dbReference type="GO" id="GO:0030497">
    <property type="term" value="P:fatty acid elongation"/>
    <property type="evidence" value="ECO:0007669"/>
    <property type="project" value="TreeGrafter"/>
</dbReference>
<evidence type="ECO:0000256" key="8">
    <source>
        <dbReference type="ARBA" id="ARBA00023160"/>
    </source>
</evidence>
<keyword evidence="3" id="KW-0444">Lipid biosynthesis</keyword>
<keyword evidence="5" id="KW-0521">NADP</keyword>
<keyword evidence="8" id="KW-0275">Fatty acid biosynthesis</keyword>
<comment type="caution">
    <text evidence="10">The sequence shown here is derived from an EMBL/GenBank/DDBJ whole genome shotgun (WGS) entry which is preliminary data.</text>
</comment>
<dbReference type="PRINTS" id="PR00081">
    <property type="entry name" value="GDHRDH"/>
</dbReference>
<dbReference type="PANTHER" id="PTHR43086:SF2">
    <property type="entry name" value="HYDROXYSTEROID DEHYDROGENASE-LIKE PROTEIN 1"/>
    <property type="match status" value="1"/>
</dbReference>
<evidence type="ECO:0000256" key="5">
    <source>
        <dbReference type="ARBA" id="ARBA00022857"/>
    </source>
</evidence>
<evidence type="ECO:0000313" key="10">
    <source>
        <dbReference type="EMBL" id="MBE1612237.1"/>
    </source>
</evidence>
<evidence type="ECO:0000256" key="2">
    <source>
        <dbReference type="ARBA" id="ARBA00006484"/>
    </source>
</evidence>
<dbReference type="PRINTS" id="PR00080">
    <property type="entry name" value="SDRFAMILY"/>
</dbReference>
<dbReference type="PROSITE" id="PS00061">
    <property type="entry name" value="ADH_SHORT"/>
    <property type="match status" value="1"/>
</dbReference>
<evidence type="ECO:0000256" key="3">
    <source>
        <dbReference type="ARBA" id="ARBA00022516"/>
    </source>
</evidence>
<evidence type="ECO:0000256" key="7">
    <source>
        <dbReference type="ARBA" id="ARBA00023098"/>
    </source>
</evidence>
<dbReference type="AlphaFoldDB" id="A0A927NB26"/>
<dbReference type="InterPro" id="IPR036291">
    <property type="entry name" value="NAD(P)-bd_dom_sf"/>
</dbReference>
<name>A0A927NB26_9ACTN</name>
<proteinExistence type="inferred from homology"/>
<dbReference type="EMBL" id="JADBEM010000001">
    <property type="protein sequence ID" value="MBE1612237.1"/>
    <property type="molecule type" value="Genomic_DNA"/>
</dbReference>
<reference evidence="10" key="1">
    <citation type="submission" date="2020-10" db="EMBL/GenBank/DDBJ databases">
        <title>Sequencing the genomes of 1000 actinobacteria strains.</title>
        <authorList>
            <person name="Klenk H.-P."/>
        </authorList>
    </citation>
    <scope>NUCLEOTIDE SEQUENCE</scope>
    <source>
        <strain evidence="10">DSM 45354</strain>
    </source>
</reference>
<keyword evidence="11" id="KW-1185">Reference proteome</keyword>